<gene>
    <name evidence="1" type="ORF">GA0116959_11074</name>
</gene>
<proteinExistence type="predicted"/>
<sequence>MIEVIIVAVLVIWSTIVVFKKVFPTSANSVFMHLSNLCNKQGWLTLAKWLKPAEVSGCGGGCGCAVTEEKTVKQPEIQAVKWK</sequence>
<reference evidence="1 2" key="1">
    <citation type="submission" date="2016-08" db="EMBL/GenBank/DDBJ databases">
        <authorList>
            <person name="Seilhamer J.J."/>
        </authorList>
    </citation>
    <scope>NUCLEOTIDE SEQUENCE [LARGE SCALE GENOMIC DNA]</scope>
    <source>
        <strain evidence="1 2">ANC 4874</strain>
    </source>
</reference>
<dbReference type="RefSeq" id="WP_053578958.1">
    <property type="nucleotide sequence ID" value="NZ_FMBK01000010.1"/>
</dbReference>
<dbReference type="OrthoDB" id="6711925at2"/>
<organism evidence="1 2">
    <name type="scientific">Acinetobacter albensis</name>
    <dbReference type="NCBI Taxonomy" id="1673609"/>
    <lineage>
        <taxon>Bacteria</taxon>
        <taxon>Pseudomonadati</taxon>
        <taxon>Pseudomonadota</taxon>
        <taxon>Gammaproteobacteria</taxon>
        <taxon>Moraxellales</taxon>
        <taxon>Moraxellaceae</taxon>
        <taxon>Acinetobacter</taxon>
    </lineage>
</organism>
<dbReference type="AlphaFoldDB" id="A0A1C4GWI0"/>
<dbReference type="EMBL" id="FMBK01000010">
    <property type="protein sequence ID" value="SCC72547.1"/>
    <property type="molecule type" value="Genomic_DNA"/>
</dbReference>
<evidence type="ECO:0000313" key="1">
    <source>
        <dbReference type="EMBL" id="SCC72547.1"/>
    </source>
</evidence>
<dbReference type="Pfam" id="PF20228">
    <property type="entry name" value="DUF6587"/>
    <property type="match status" value="1"/>
</dbReference>
<evidence type="ECO:0000313" key="2">
    <source>
        <dbReference type="Proteomes" id="UP000243661"/>
    </source>
</evidence>
<name>A0A1C4GWI0_9GAMM</name>
<protein>
    <submittedName>
        <fullName evidence="1">Uncharacterized protein</fullName>
    </submittedName>
</protein>
<accession>A0A1C4GWI0</accession>
<dbReference type="Proteomes" id="UP000243661">
    <property type="component" value="Unassembled WGS sequence"/>
</dbReference>
<dbReference type="InterPro" id="IPR046494">
    <property type="entry name" value="DUF6587"/>
</dbReference>